<proteinExistence type="predicted"/>
<name>A0ABD7C073_STEMA</name>
<dbReference type="Gene3D" id="2.60.120.260">
    <property type="entry name" value="Galactose-binding domain-like"/>
    <property type="match status" value="1"/>
</dbReference>
<evidence type="ECO:0000313" key="2">
    <source>
        <dbReference type="EMBL" id="QQQ41286.1"/>
    </source>
</evidence>
<dbReference type="Pfam" id="PF00754">
    <property type="entry name" value="F5_F8_type_C"/>
    <property type="match status" value="1"/>
</dbReference>
<evidence type="ECO:0000259" key="1">
    <source>
        <dbReference type="PROSITE" id="PS50022"/>
    </source>
</evidence>
<organism evidence="2 3">
    <name type="scientific">Stenotrophomonas maltophilia</name>
    <name type="common">Pseudomonas maltophilia</name>
    <name type="synonym">Xanthomonas maltophilia</name>
    <dbReference type="NCBI Taxonomy" id="40324"/>
    <lineage>
        <taxon>Bacteria</taxon>
        <taxon>Pseudomonadati</taxon>
        <taxon>Pseudomonadota</taxon>
        <taxon>Gammaproteobacteria</taxon>
        <taxon>Lysobacterales</taxon>
        <taxon>Lysobacteraceae</taxon>
        <taxon>Stenotrophomonas</taxon>
        <taxon>Stenotrophomonas maltophilia group</taxon>
    </lineage>
</organism>
<dbReference type="InterPro" id="IPR000421">
    <property type="entry name" value="FA58C"/>
</dbReference>
<sequence length="222" mass="23979">MSELLIAYKSYRLYMTKSASNGDGYFAISEWRMWEEASVLGTNILQGGTITASHTNAGYVAANAVDGNAETTWESTSVTGPKWIRYDMPAAKVVRTILLQHKNWPGEAPADFLLQGSNDGGQTWITVKAFVNFLTGNNAAAGRAYSFTINAIAGVAKLSDGRPCNRVLVHDWASGRFLGYVIPDPTGKWSFLADVGDDMLITCIGPNGYRPASDGPITPSFI</sequence>
<protein>
    <submittedName>
        <fullName evidence="2">Discoidin domain-containing protein</fullName>
    </submittedName>
</protein>
<dbReference type="InterPro" id="IPR008979">
    <property type="entry name" value="Galactose-bd-like_sf"/>
</dbReference>
<gene>
    <name evidence="2" type="ORF">JJL50_15175</name>
</gene>
<accession>A0ABD7C073</accession>
<dbReference type="SUPFAM" id="SSF49785">
    <property type="entry name" value="Galactose-binding domain-like"/>
    <property type="match status" value="1"/>
</dbReference>
<feature type="domain" description="F5/8 type C" evidence="1">
    <location>
        <begin position="37"/>
        <end position="137"/>
    </location>
</feature>
<dbReference type="Proteomes" id="UP000596095">
    <property type="component" value="Chromosome"/>
</dbReference>
<dbReference type="AlphaFoldDB" id="A0ABD7C073"/>
<dbReference type="PROSITE" id="PS50022">
    <property type="entry name" value="FA58C_3"/>
    <property type="match status" value="1"/>
</dbReference>
<reference evidence="2 3" key="1">
    <citation type="submission" date="2021-01" db="EMBL/GenBank/DDBJ databases">
        <title>Genome Characterization of a novel Stenotrophomonas isolate with high keratinase activity.</title>
        <authorList>
            <person name="Cao Z.-J."/>
        </authorList>
    </citation>
    <scope>NUCLEOTIDE SEQUENCE [LARGE SCALE GENOMIC DNA]</scope>
    <source>
        <strain evidence="2 3">DHHJ</strain>
    </source>
</reference>
<dbReference type="EMBL" id="CP067993">
    <property type="protein sequence ID" value="QQQ41286.1"/>
    <property type="molecule type" value="Genomic_DNA"/>
</dbReference>
<evidence type="ECO:0000313" key="3">
    <source>
        <dbReference type="Proteomes" id="UP000596095"/>
    </source>
</evidence>
<dbReference type="RefSeq" id="WP_201116947.1">
    <property type="nucleotide sequence ID" value="NZ_CP067993.1"/>
</dbReference>